<evidence type="ECO:0000256" key="6">
    <source>
        <dbReference type="SAM" id="Phobius"/>
    </source>
</evidence>
<evidence type="ECO:0000256" key="2">
    <source>
        <dbReference type="ARBA" id="ARBA00022475"/>
    </source>
</evidence>
<keyword evidence="3 6" id="KW-0812">Transmembrane</keyword>
<evidence type="ECO:0000256" key="5">
    <source>
        <dbReference type="ARBA" id="ARBA00023136"/>
    </source>
</evidence>
<sequence length="636" mass="72653">MILWFYKKISLTTTFNDILLALFHGFRFDSKIASLFLLFPFLFNLILSSLNRFSIIFKLRLFFTGLGIVLILLASIATLPYFEEFDNQFNFFLFDVLYDDQLAVFKTVLFEYHLIVNIIVITALSIIAWYSLRRFQSYASSFSNIQILSPKSILMKFFIIFFLIVGFTGAIRGSFKSRPAIRKWSHITSDNFLNKTIMNPLTHLQYAIKDFKNLLNKKTDITQFIGKLSPQAAAENYFEVTKDSSLSSYLSHTVSGSDNRMPNHVFLVIMESYDMWPLLPEYRSLGLGENLQYFGEKGIFFNRFLPSGDNTIASVSAILTGAPYIGINISRIASEREPLPTSIPFIFEQLGYKTQLFYGGFLSWQNIGNLFQSQGFDNVFGSPQIEKNNSDIVWGVDDDLLFSFVEEKTLAETKSFNVILTTSYHPPYNVDVEKFGFPLKNIPSGLISKFDGSMTMKQLGHIWYSDWAIGDFVKKIEKRDPESLFIFTGDHYGRRFINSHPTLYERSAVPLIIYGENFITPDLSMISTPGSHIDIIPTIISLIAPNQFEYQSFGNPLLQKTGSALVASGNKFGFGHKKIILDDYIIDVNNKINKNIATSDGKEPHSNKVLEIIKKQKLLFGLTWWRIFKGNILKNS</sequence>
<dbReference type="Gene3D" id="3.40.720.10">
    <property type="entry name" value="Alkaline Phosphatase, subunit A"/>
    <property type="match status" value="1"/>
</dbReference>
<dbReference type="PANTHER" id="PTHR47371:SF3">
    <property type="entry name" value="PHOSPHOGLYCEROL TRANSFERASE I"/>
    <property type="match status" value="1"/>
</dbReference>
<keyword evidence="5 6" id="KW-0472">Membrane</keyword>
<feature type="domain" description="Sulfatase N-terminal" evidence="7">
    <location>
        <begin position="290"/>
        <end position="542"/>
    </location>
</feature>
<proteinExistence type="predicted"/>
<dbReference type="GO" id="GO:0005886">
    <property type="term" value="C:plasma membrane"/>
    <property type="evidence" value="ECO:0007669"/>
    <property type="project" value="UniProtKB-SubCell"/>
</dbReference>
<gene>
    <name evidence="8" type="ORF">METZ01_LOCUS103161</name>
</gene>
<dbReference type="InterPro" id="IPR000917">
    <property type="entry name" value="Sulfatase_N"/>
</dbReference>
<dbReference type="EMBL" id="UINC01011392">
    <property type="protein sequence ID" value="SVA50307.1"/>
    <property type="molecule type" value="Genomic_DNA"/>
</dbReference>
<dbReference type="AlphaFoldDB" id="A0A381WEB8"/>
<evidence type="ECO:0000256" key="1">
    <source>
        <dbReference type="ARBA" id="ARBA00004651"/>
    </source>
</evidence>
<comment type="subcellular location">
    <subcellularLocation>
        <location evidence="1">Cell membrane</location>
        <topology evidence="1">Multi-pass membrane protein</topology>
    </subcellularLocation>
</comment>
<dbReference type="Pfam" id="PF00884">
    <property type="entry name" value="Sulfatase"/>
    <property type="match status" value="1"/>
</dbReference>
<evidence type="ECO:0000256" key="4">
    <source>
        <dbReference type="ARBA" id="ARBA00022989"/>
    </source>
</evidence>
<evidence type="ECO:0000259" key="7">
    <source>
        <dbReference type="Pfam" id="PF00884"/>
    </source>
</evidence>
<organism evidence="8">
    <name type="scientific">marine metagenome</name>
    <dbReference type="NCBI Taxonomy" id="408172"/>
    <lineage>
        <taxon>unclassified sequences</taxon>
        <taxon>metagenomes</taxon>
        <taxon>ecological metagenomes</taxon>
    </lineage>
</organism>
<protein>
    <recommendedName>
        <fullName evidence="7">Sulfatase N-terminal domain-containing protein</fullName>
    </recommendedName>
</protein>
<evidence type="ECO:0000256" key="3">
    <source>
        <dbReference type="ARBA" id="ARBA00022692"/>
    </source>
</evidence>
<dbReference type="InterPro" id="IPR017850">
    <property type="entry name" value="Alkaline_phosphatase_core_sf"/>
</dbReference>
<feature type="transmembrane region" description="Helical" evidence="6">
    <location>
        <begin position="32"/>
        <end position="50"/>
    </location>
</feature>
<feature type="transmembrane region" description="Helical" evidence="6">
    <location>
        <begin position="62"/>
        <end position="82"/>
    </location>
</feature>
<dbReference type="InterPro" id="IPR050448">
    <property type="entry name" value="OpgB/LTA_synthase_biosynth"/>
</dbReference>
<keyword evidence="2" id="KW-1003">Cell membrane</keyword>
<feature type="transmembrane region" description="Helical" evidence="6">
    <location>
        <begin position="112"/>
        <end position="132"/>
    </location>
</feature>
<reference evidence="8" key="1">
    <citation type="submission" date="2018-05" db="EMBL/GenBank/DDBJ databases">
        <authorList>
            <person name="Lanie J.A."/>
            <person name="Ng W.-L."/>
            <person name="Kazmierczak K.M."/>
            <person name="Andrzejewski T.M."/>
            <person name="Davidsen T.M."/>
            <person name="Wayne K.J."/>
            <person name="Tettelin H."/>
            <person name="Glass J.I."/>
            <person name="Rusch D."/>
            <person name="Podicherti R."/>
            <person name="Tsui H.-C.T."/>
            <person name="Winkler M.E."/>
        </authorList>
    </citation>
    <scope>NUCLEOTIDE SEQUENCE</scope>
</reference>
<dbReference type="SUPFAM" id="SSF53649">
    <property type="entry name" value="Alkaline phosphatase-like"/>
    <property type="match status" value="1"/>
</dbReference>
<accession>A0A381WEB8</accession>
<feature type="transmembrane region" description="Helical" evidence="6">
    <location>
        <begin position="153"/>
        <end position="175"/>
    </location>
</feature>
<keyword evidence="4 6" id="KW-1133">Transmembrane helix</keyword>
<dbReference type="PANTHER" id="PTHR47371">
    <property type="entry name" value="LIPOTEICHOIC ACID SYNTHASE"/>
    <property type="match status" value="1"/>
</dbReference>
<name>A0A381WEB8_9ZZZZ</name>
<dbReference type="CDD" id="cd16015">
    <property type="entry name" value="LTA_synthase"/>
    <property type="match status" value="1"/>
</dbReference>
<evidence type="ECO:0000313" key="8">
    <source>
        <dbReference type="EMBL" id="SVA50307.1"/>
    </source>
</evidence>